<comment type="similarity">
    <text evidence="1">Belongs to the YoeB family.</text>
</comment>
<reference evidence="7 8" key="1">
    <citation type="submission" date="2018-07" db="EMBL/GenBank/DDBJ databases">
        <title>Venubactetium sediminum gen. nov., sp. nov., isolated from a marine solar saltern.</title>
        <authorList>
            <person name="Wang S."/>
        </authorList>
    </citation>
    <scope>NUCLEOTIDE SEQUENCE [LARGE SCALE GENOMIC DNA]</scope>
    <source>
        <strain evidence="7 8">WD2A32</strain>
    </source>
</reference>
<dbReference type="GO" id="GO:0004519">
    <property type="term" value="F:endonuclease activity"/>
    <property type="evidence" value="ECO:0007669"/>
    <property type="project" value="UniProtKB-KW"/>
</dbReference>
<keyword evidence="2" id="KW-1277">Toxin-antitoxin system</keyword>
<dbReference type="AlphaFoldDB" id="A0A369T9F0"/>
<dbReference type="InterPro" id="IPR009614">
    <property type="entry name" value="YoeB_toxin"/>
</dbReference>
<evidence type="ECO:0000256" key="3">
    <source>
        <dbReference type="ARBA" id="ARBA00022722"/>
    </source>
</evidence>
<gene>
    <name evidence="7" type="ORF">DRB17_10565</name>
</gene>
<name>A0A369T9F0_9PROT</name>
<evidence type="ECO:0000256" key="6">
    <source>
        <dbReference type="ARBA" id="ARBA00030388"/>
    </source>
</evidence>
<dbReference type="Gene3D" id="3.30.2310.20">
    <property type="entry name" value="RelE-like"/>
    <property type="match status" value="1"/>
</dbReference>
<evidence type="ECO:0000256" key="1">
    <source>
        <dbReference type="ARBA" id="ARBA00008172"/>
    </source>
</evidence>
<dbReference type="Proteomes" id="UP000253941">
    <property type="component" value="Unassembled WGS sequence"/>
</dbReference>
<evidence type="ECO:0000313" key="8">
    <source>
        <dbReference type="Proteomes" id="UP000253941"/>
    </source>
</evidence>
<sequence>MRRVEFSSVARRQLARVAKKRPELLSAVFESVADLRLDPFGGLNKPEPLRGSYQGYWSIRLNKKDRLVYTVADDSILVYSVEGHYNDH</sequence>
<dbReference type="PANTHER" id="PTHR38039">
    <property type="entry name" value="TOXIN YOEB"/>
    <property type="match status" value="1"/>
</dbReference>
<evidence type="ECO:0000256" key="4">
    <source>
        <dbReference type="ARBA" id="ARBA00022759"/>
    </source>
</evidence>
<keyword evidence="3" id="KW-0540">Nuclease</keyword>
<dbReference type="EMBL" id="QPMH01000008">
    <property type="protein sequence ID" value="RDD61920.1"/>
    <property type="molecule type" value="Genomic_DNA"/>
</dbReference>
<dbReference type="GO" id="GO:0006401">
    <property type="term" value="P:RNA catabolic process"/>
    <property type="evidence" value="ECO:0007669"/>
    <property type="project" value="InterPro"/>
</dbReference>
<evidence type="ECO:0000313" key="7">
    <source>
        <dbReference type="EMBL" id="RDD61920.1"/>
    </source>
</evidence>
<dbReference type="Pfam" id="PF06769">
    <property type="entry name" value="YoeB_toxin"/>
    <property type="match status" value="1"/>
</dbReference>
<keyword evidence="5" id="KW-0378">Hydrolase</keyword>
<dbReference type="InterPro" id="IPR035093">
    <property type="entry name" value="RelE/ParE_toxin_dom_sf"/>
</dbReference>
<evidence type="ECO:0000256" key="5">
    <source>
        <dbReference type="ARBA" id="ARBA00022801"/>
    </source>
</evidence>
<evidence type="ECO:0000256" key="2">
    <source>
        <dbReference type="ARBA" id="ARBA00022649"/>
    </source>
</evidence>
<keyword evidence="8" id="KW-1185">Reference proteome</keyword>
<organism evidence="7 8">
    <name type="scientific">Ferruginivarius sediminum</name>
    <dbReference type="NCBI Taxonomy" id="2661937"/>
    <lineage>
        <taxon>Bacteria</taxon>
        <taxon>Pseudomonadati</taxon>
        <taxon>Pseudomonadota</taxon>
        <taxon>Alphaproteobacteria</taxon>
        <taxon>Rhodospirillales</taxon>
        <taxon>Rhodospirillaceae</taxon>
        <taxon>Ferruginivarius</taxon>
    </lineage>
</organism>
<dbReference type="NCBIfam" id="TIGR02116">
    <property type="entry name" value="toxin_Txe_YoeB"/>
    <property type="match status" value="1"/>
</dbReference>
<keyword evidence="4" id="KW-0255">Endonuclease</keyword>
<accession>A0A369T9F0</accession>
<dbReference type="GO" id="GO:0016787">
    <property type="term" value="F:hydrolase activity"/>
    <property type="evidence" value="ECO:0007669"/>
    <property type="project" value="UniProtKB-KW"/>
</dbReference>
<protein>
    <recommendedName>
        <fullName evidence="6">Putative mRNA interferase YoeB</fullName>
    </recommendedName>
</protein>
<dbReference type="SUPFAM" id="SSF143011">
    <property type="entry name" value="RelE-like"/>
    <property type="match status" value="1"/>
</dbReference>
<comment type="caution">
    <text evidence="7">The sequence shown here is derived from an EMBL/GenBank/DDBJ whole genome shotgun (WGS) entry which is preliminary data.</text>
</comment>
<proteinExistence type="inferred from homology"/>
<dbReference type="PANTHER" id="PTHR38039:SF1">
    <property type="entry name" value="TOXIN YOEB"/>
    <property type="match status" value="1"/>
</dbReference>